<protein>
    <submittedName>
        <fullName evidence="14">Uncharacterized protein</fullName>
    </submittedName>
</protein>
<evidence type="ECO:0000256" key="5">
    <source>
        <dbReference type="ARBA" id="ARBA00022692"/>
    </source>
</evidence>
<reference evidence="14" key="1">
    <citation type="journal article" date="2020" name="Cell">
        <title>Large-Scale Comparative Analyses of Tick Genomes Elucidate Their Genetic Diversity and Vector Capacities.</title>
        <authorList>
            <consortium name="Tick Genome and Microbiome Consortium (TIGMIC)"/>
            <person name="Jia N."/>
            <person name="Wang J."/>
            <person name="Shi W."/>
            <person name="Du L."/>
            <person name="Sun Y."/>
            <person name="Zhan W."/>
            <person name="Jiang J.F."/>
            <person name="Wang Q."/>
            <person name="Zhang B."/>
            <person name="Ji P."/>
            <person name="Bell-Sakyi L."/>
            <person name="Cui X.M."/>
            <person name="Yuan T.T."/>
            <person name="Jiang B.G."/>
            <person name="Yang W.F."/>
            <person name="Lam T.T."/>
            <person name="Chang Q.C."/>
            <person name="Ding S.J."/>
            <person name="Wang X.J."/>
            <person name="Zhu J.G."/>
            <person name="Ruan X.D."/>
            <person name="Zhao L."/>
            <person name="Wei J.T."/>
            <person name="Ye R.Z."/>
            <person name="Que T.C."/>
            <person name="Du C.H."/>
            <person name="Zhou Y.H."/>
            <person name="Cheng J.X."/>
            <person name="Dai P.F."/>
            <person name="Guo W.B."/>
            <person name="Han X.H."/>
            <person name="Huang E.J."/>
            <person name="Li L.F."/>
            <person name="Wei W."/>
            <person name="Gao Y.C."/>
            <person name="Liu J.Z."/>
            <person name="Shao H.Z."/>
            <person name="Wang X."/>
            <person name="Wang C.C."/>
            <person name="Yang T.C."/>
            <person name="Huo Q.B."/>
            <person name="Li W."/>
            <person name="Chen H.Y."/>
            <person name="Chen S.E."/>
            <person name="Zhou L.G."/>
            <person name="Ni X.B."/>
            <person name="Tian J.H."/>
            <person name="Sheng Y."/>
            <person name="Liu T."/>
            <person name="Pan Y.S."/>
            <person name="Xia L.Y."/>
            <person name="Li J."/>
            <person name="Zhao F."/>
            <person name="Cao W.C."/>
        </authorList>
    </citation>
    <scope>NUCLEOTIDE SEQUENCE</scope>
    <source>
        <strain evidence="14">Rmic-2018</strain>
    </source>
</reference>
<dbReference type="InterPro" id="IPR001873">
    <property type="entry name" value="ENaC"/>
</dbReference>
<dbReference type="Pfam" id="PF00858">
    <property type="entry name" value="ASC"/>
    <property type="match status" value="1"/>
</dbReference>
<dbReference type="GO" id="GO:0005886">
    <property type="term" value="C:plasma membrane"/>
    <property type="evidence" value="ECO:0007669"/>
    <property type="project" value="TreeGrafter"/>
</dbReference>
<comment type="subcellular location">
    <subcellularLocation>
        <location evidence="1">Membrane</location>
        <topology evidence="1">Multi-pass membrane protein</topology>
    </subcellularLocation>
</comment>
<accession>A0A9J6D6K9</accession>
<dbReference type="PANTHER" id="PTHR11690">
    <property type="entry name" value="AMILORIDE-SENSITIVE SODIUM CHANNEL-RELATED"/>
    <property type="match status" value="1"/>
</dbReference>
<proteinExistence type="inferred from homology"/>
<sequence length="558" mass="62471">MCSADHPTFAKYIDVSHGFTRGTQYKKSARQQPGQLGSTVLTVHGSRAGLSTTPFGIPACMDLFLQLSQAKANTTYLVPRASASNTTLSRERGLGLAQMESYLRRLGEWRRGATNFFGNNRRNFKPTPPSVIDLSRLRQAQQPRSLLQQPLLSRRRGSFFRDKATSARSGVQEATANCCLTARGLYSQSTVPGFIQMAQARNPFRIIIWFVAFVGLGSVALSNLYELMHEYFQYPLTVNIRLEDVYNVEFPAVTLCNLNPVRKSLLCGQETDLDYTLQEFLCNKTAEMTVTRGEDEGQLEQFVMWLATKQRTEPELARTLGHQLPDLLRTCSIQGIKCDLDRMFTLVFSSRYGNCFCFHCNSNNEPVFRYRRLGRPEQGLELLIAVEQYEYLPITPEAGYMVMIHKQGHDPEEATDGIFVAPGQTTYVGVTMLCLKLCQQGAVLKNCSCESSFMPAPSYNSYNVCDVLNNNVVDDAFRSPNSSRPFSLELRSGRRIQPPAMAAQENPGPSNVAVLLQPPTPASLNNIRLRDPPVVSGLRSDDVEDCIKNYNLVSDLNR</sequence>
<dbReference type="AlphaFoldDB" id="A0A9J6D6K9"/>
<comment type="similarity">
    <text evidence="2 12">Belongs to the amiloride-sensitive sodium channel (TC 1.A.6) family.</text>
</comment>
<evidence type="ECO:0000256" key="2">
    <source>
        <dbReference type="ARBA" id="ARBA00007193"/>
    </source>
</evidence>
<keyword evidence="3 12" id="KW-0813">Transport</keyword>
<evidence type="ECO:0000256" key="10">
    <source>
        <dbReference type="ARBA" id="ARBA00023201"/>
    </source>
</evidence>
<keyword evidence="10 12" id="KW-0739">Sodium transport</keyword>
<keyword evidence="15" id="KW-1185">Reference proteome</keyword>
<evidence type="ECO:0000256" key="8">
    <source>
        <dbReference type="ARBA" id="ARBA00023065"/>
    </source>
</evidence>
<keyword evidence="7" id="KW-0915">Sodium</keyword>
<dbReference type="GO" id="GO:0015280">
    <property type="term" value="F:ligand-gated sodium channel activity"/>
    <property type="evidence" value="ECO:0007669"/>
    <property type="project" value="TreeGrafter"/>
</dbReference>
<organism evidence="14 15">
    <name type="scientific">Rhipicephalus microplus</name>
    <name type="common">Cattle tick</name>
    <name type="synonym">Boophilus microplus</name>
    <dbReference type="NCBI Taxonomy" id="6941"/>
    <lineage>
        <taxon>Eukaryota</taxon>
        <taxon>Metazoa</taxon>
        <taxon>Ecdysozoa</taxon>
        <taxon>Arthropoda</taxon>
        <taxon>Chelicerata</taxon>
        <taxon>Arachnida</taxon>
        <taxon>Acari</taxon>
        <taxon>Parasitiformes</taxon>
        <taxon>Ixodida</taxon>
        <taxon>Ixodoidea</taxon>
        <taxon>Ixodidae</taxon>
        <taxon>Rhipicephalinae</taxon>
        <taxon>Rhipicephalus</taxon>
        <taxon>Boophilus</taxon>
    </lineage>
</organism>
<evidence type="ECO:0000256" key="4">
    <source>
        <dbReference type="ARBA" id="ARBA00022461"/>
    </source>
</evidence>
<dbReference type="Gene3D" id="2.60.470.10">
    <property type="entry name" value="Acid-sensing ion channels like domains"/>
    <property type="match status" value="1"/>
</dbReference>
<gene>
    <name evidence="14" type="ORF">HPB51_018971</name>
</gene>
<dbReference type="Proteomes" id="UP000821866">
    <property type="component" value="Chromosome 9"/>
</dbReference>
<evidence type="ECO:0000256" key="13">
    <source>
        <dbReference type="SAM" id="Phobius"/>
    </source>
</evidence>
<name>A0A9J6D6K9_RHIMP</name>
<keyword evidence="9 13" id="KW-0472">Membrane</keyword>
<evidence type="ECO:0000256" key="11">
    <source>
        <dbReference type="ARBA" id="ARBA00023303"/>
    </source>
</evidence>
<keyword evidence="6 13" id="KW-1133">Transmembrane helix</keyword>
<evidence type="ECO:0000256" key="7">
    <source>
        <dbReference type="ARBA" id="ARBA00023053"/>
    </source>
</evidence>
<reference evidence="14" key="2">
    <citation type="submission" date="2021-09" db="EMBL/GenBank/DDBJ databases">
        <authorList>
            <person name="Jia N."/>
            <person name="Wang J."/>
            <person name="Shi W."/>
            <person name="Du L."/>
            <person name="Sun Y."/>
            <person name="Zhan W."/>
            <person name="Jiang J."/>
            <person name="Wang Q."/>
            <person name="Zhang B."/>
            <person name="Ji P."/>
            <person name="Sakyi L.B."/>
            <person name="Cui X."/>
            <person name="Yuan T."/>
            <person name="Jiang B."/>
            <person name="Yang W."/>
            <person name="Lam T.T.-Y."/>
            <person name="Chang Q."/>
            <person name="Ding S."/>
            <person name="Wang X."/>
            <person name="Zhu J."/>
            <person name="Ruan X."/>
            <person name="Zhao L."/>
            <person name="Wei J."/>
            <person name="Que T."/>
            <person name="Du C."/>
            <person name="Cheng J."/>
            <person name="Dai P."/>
            <person name="Han X."/>
            <person name="Huang E."/>
            <person name="Gao Y."/>
            <person name="Liu J."/>
            <person name="Shao H."/>
            <person name="Ye R."/>
            <person name="Li L."/>
            <person name="Wei W."/>
            <person name="Wang X."/>
            <person name="Wang C."/>
            <person name="Huo Q."/>
            <person name="Li W."/>
            <person name="Guo W."/>
            <person name="Chen H."/>
            <person name="Chen S."/>
            <person name="Zhou L."/>
            <person name="Zhou L."/>
            <person name="Ni X."/>
            <person name="Tian J."/>
            <person name="Zhou Y."/>
            <person name="Sheng Y."/>
            <person name="Liu T."/>
            <person name="Pan Y."/>
            <person name="Xia L."/>
            <person name="Li J."/>
            <person name="Zhao F."/>
            <person name="Cao W."/>
        </authorList>
    </citation>
    <scope>NUCLEOTIDE SEQUENCE</scope>
    <source>
        <strain evidence="14">Rmic-2018</strain>
        <tissue evidence="14">Larvae</tissue>
    </source>
</reference>
<dbReference type="PRINTS" id="PR01078">
    <property type="entry name" value="AMINACHANNEL"/>
</dbReference>
<dbReference type="VEuPathDB" id="VectorBase:LOC119178532"/>
<keyword evidence="8 12" id="KW-0406">Ion transport</keyword>
<evidence type="ECO:0000256" key="12">
    <source>
        <dbReference type="RuleBase" id="RU000679"/>
    </source>
</evidence>
<evidence type="ECO:0000256" key="9">
    <source>
        <dbReference type="ARBA" id="ARBA00023136"/>
    </source>
</evidence>
<comment type="caution">
    <text evidence="14">The sequence shown here is derived from an EMBL/GenBank/DDBJ whole genome shotgun (WGS) entry which is preliminary data.</text>
</comment>
<evidence type="ECO:0000313" key="14">
    <source>
        <dbReference type="EMBL" id="KAH8009674.1"/>
    </source>
</evidence>
<keyword evidence="11 12" id="KW-0407">Ion channel</keyword>
<evidence type="ECO:0000256" key="1">
    <source>
        <dbReference type="ARBA" id="ARBA00004141"/>
    </source>
</evidence>
<keyword evidence="5 12" id="KW-0812">Transmembrane</keyword>
<dbReference type="PANTHER" id="PTHR11690:SF300">
    <property type="entry name" value="PICKPOCKET PROTEIN 19"/>
    <property type="match status" value="1"/>
</dbReference>
<feature type="transmembrane region" description="Helical" evidence="13">
    <location>
        <begin position="206"/>
        <end position="225"/>
    </location>
</feature>
<evidence type="ECO:0000256" key="3">
    <source>
        <dbReference type="ARBA" id="ARBA00022448"/>
    </source>
</evidence>
<evidence type="ECO:0000256" key="6">
    <source>
        <dbReference type="ARBA" id="ARBA00022989"/>
    </source>
</evidence>
<dbReference type="EMBL" id="JABSTU010000011">
    <property type="protein sequence ID" value="KAH8009674.1"/>
    <property type="molecule type" value="Genomic_DNA"/>
</dbReference>
<evidence type="ECO:0000313" key="15">
    <source>
        <dbReference type="Proteomes" id="UP000821866"/>
    </source>
</evidence>
<keyword evidence="4 12" id="KW-0894">Sodium channel</keyword>